<accession>A0A6A6WN73</accession>
<evidence type="ECO:0000313" key="12">
    <source>
        <dbReference type="Proteomes" id="UP000799437"/>
    </source>
</evidence>
<dbReference type="PANTHER" id="PTHR12866">
    <property type="entry name" value="UBIQUITIN-LIKE-CONJUGATING ENZYME ATG3"/>
    <property type="match status" value="1"/>
</dbReference>
<organism evidence="11 12">
    <name type="scientific">Pseudovirgaria hyperparasitica</name>
    <dbReference type="NCBI Taxonomy" id="470096"/>
    <lineage>
        <taxon>Eukaryota</taxon>
        <taxon>Fungi</taxon>
        <taxon>Dikarya</taxon>
        <taxon>Ascomycota</taxon>
        <taxon>Pezizomycotina</taxon>
        <taxon>Dothideomycetes</taxon>
        <taxon>Dothideomycetes incertae sedis</taxon>
        <taxon>Acrospermales</taxon>
        <taxon>Acrospermaceae</taxon>
        <taxon>Pseudovirgaria</taxon>
    </lineage>
</organism>
<dbReference type="PANTHER" id="PTHR12866:SF2">
    <property type="entry name" value="UBIQUITIN-LIKE-CONJUGATING ENZYME ATG3"/>
    <property type="match status" value="1"/>
</dbReference>
<evidence type="ECO:0000256" key="9">
    <source>
        <dbReference type="ARBA" id="ARBA00032144"/>
    </source>
</evidence>
<keyword evidence="7" id="KW-0653">Protein transport</keyword>
<keyword evidence="4" id="KW-0813">Transport</keyword>
<dbReference type="GO" id="GO:0000407">
    <property type="term" value="C:phagophore assembly site"/>
    <property type="evidence" value="ECO:0007669"/>
    <property type="project" value="TreeGrafter"/>
</dbReference>
<dbReference type="GO" id="GO:0000045">
    <property type="term" value="P:autophagosome assembly"/>
    <property type="evidence" value="ECO:0007669"/>
    <property type="project" value="TreeGrafter"/>
</dbReference>
<keyword evidence="6" id="KW-0833">Ubl conjugation pathway</keyword>
<dbReference type="OrthoDB" id="1584384at2759"/>
<evidence type="ECO:0000313" key="11">
    <source>
        <dbReference type="EMBL" id="KAF2763583.1"/>
    </source>
</evidence>
<evidence type="ECO:0000256" key="10">
    <source>
        <dbReference type="ARBA" id="ARBA00033139"/>
    </source>
</evidence>
<keyword evidence="8" id="KW-0072">Autophagy</keyword>
<evidence type="ECO:0000256" key="3">
    <source>
        <dbReference type="ARBA" id="ARBA00018067"/>
    </source>
</evidence>
<reference evidence="11" key="1">
    <citation type="journal article" date="2020" name="Stud. Mycol.">
        <title>101 Dothideomycetes genomes: a test case for predicting lifestyles and emergence of pathogens.</title>
        <authorList>
            <person name="Haridas S."/>
            <person name="Albert R."/>
            <person name="Binder M."/>
            <person name="Bloem J."/>
            <person name="Labutti K."/>
            <person name="Salamov A."/>
            <person name="Andreopoulos B."/>
            <person name="Baker S."/>
            <person name="Barry K."/>
            <person name="Bills G."/>
            <person name="Bluhm B."/>
            <person name="Cannon C."/>
            <person name="Castanera R."/>
            <person name="Culley D."/>
            <person name="Daum C."/>
            <person name="Ezra D."/>
            <person name="Gonzalez J."/>
            <person name="Henrissat B."/>
            <person name="Kuo A."/>
            <person name="Liang C."/>
            <person name="Lipzen A."/>
            <person name="Lutzoni F."/>
            <person name="Magnuson J."/>
            <person name="Mondo S."/>
            <person name="Nolan M."/>
            <person name="Ohm R."/>
            <person name="Pangilinan J."/>
            <person name="Park H.-J."/>
            <person name="Ramirez L."/>
            <person name="Alfaro M."/>
            <person name="Sun H."/>
            <person name="Tritt A."/>
            <person name="Yoshinaga Y."/>
            <person name="Zwiers L.-H."/>
            <person name="Turgeon B."/>
            <person name="Goodwin S."/>
            <person name="Spatafora J."/>
            <person name="Crous P."/>
            <person name="Grigoriev I."/>
        </authorList>
    </citation>
    <scope>NUCLEOTIDE SEQUENCE</scope>
    <source>
        <strain evidence="11">CBS 121739</strain>
    </source>
</reference>
<dbReference type="AlphaFoldDB" id="A0A6A6WN73"/>
<evidence type="ECO:0000256" key="1">
    <source>
        <dbReference type="ARBA" id="ARBA00004496"/>
    </source>
</evidence>
<keyword evidence="5" id="KW-0963">Cytoplasm</keyword>
<gene>
    <name evidence="11" type="ORF">EJ05DRAFT_496396</name>
</gene>
<evidence type="ECO:0000256" key="4">
    <source>
        <dbReference type="ARBA" id="ARBA00022448"/>
    </source>
</evidence>
<dbReference type="EMBL" id="ML996565">
    <property type="protein sequence ID" value="KAF2763583.1"/>
    <property type="molecule type" value="Genomic_DNA"/>
</dbReference>
<proteinExistence type="inferred from homology"/>
<dbReference type="GO" id="GO:0005829">
    <property type="term" value="C:cytosol"/>
    <property type="evidence" value="ECO:0007669"/>
    <property type="project" value="TreeGrafter"/>
</dbReference>
<comment type="similarity">
    <text evidence="2">Belongs to the ATG3 family.</text>
</comment>
<dbReference type="GO" id="GO:0019776">
    <property type="term" value="F:Atg8-family ligase activity"/>
    <property type="evidence" value="ECO:0007669"/>
    <property type="project" value="TreeGrafter"/>
</dbReference>
<evidence type="ECO:0000256" key="2">
    <source>
        <dbReference type="ARBA" id="ARBA00007683"/>
    </source>
</evidence>
<comment type="subcellular location">
    <subcellularLocation>
        <location evidence="1">Cytoplasm</location>
    </subcellularLocation>
</comment>
<dbReference type="InterPro" id="IPR007135">
    <property type="entry name" value="Atg3/Atg10"/>
</dbReference>
<dbReference type="GO" id="GO:0061723">
    <property type="term" value="P:glycophagy"/>
    <property type="evidence" value="ECO:0007669"/>
    <property type="project" value="TreeGrafter"/>
</dbReference>
<dbReference type="GO" id="GO:0044804">
    <property type="term" value="P:nucleophagy"/>
    <property type="evidence" value="ECO:0007669"/>
    <property type="project" value="TreeGrafter"/>
</dbReference>
<dbReference type="GeneID" id="54487437"/>
<dbReference type="Pfam" id="PF03987">
    <property type="entry name" value="Autophagy_act_C"/>
    <property type="match status" value="1"/>
</dbReference>
<keyword evidence="12" id="KW-1185">Reference proteome</keyword>
<protein>
    <recommendedName>
        <fullName evidence="3">Autophagy-related protein 3</fullName>
    </recommendedName>
    <alternativeName>
        <fullName evidence="9 10">Autophagy-related E2-like conjugation enzyme ATG3</fullName>
    </alternativeName>
</protein>
<sequence length="359" mass="40383">MAAYAYARSLADKLRETYAFTAHTSTFRDTGKITYEEFVAAGDFLVYKFPSWAWSKSPSSKRDDKLPEDKQFLVTRGLPCHRRAADLAGHAGNDETVVGDGLGGVDGDGDGWLRTGGMGDSEVRKVGEVRTMDDTGKVEDHVEEEEIPDMEDEDDDAAIIRDTRESSTRTYNLYITYSRYYHTPRTWLSGYSSSNKPLGKGEIEEDIMGDYRNKTTTPEDFPFFDSVKMLSIHPCEHANVMKVLLDRADAALKSKLAKMKRGERPKGEHGLEGLVEDTKNLTIKDKSKGREEGDEWEILQAEGGTEEDEDEVAIRVDQYLIVFLKLMARFAYSSIERRLPANIVSSVTPTIEHDFTMAV</sequence>
<dbReference type="Proteomes" id="UP000799437">
    <property type="component" value="Unassembled WGS sequence"/>
</dbReference>
<dbReference type="RefSeq" id="XP_033606034.1">
    <property type="nucleotide sequence ID" value="XM_033746383.1"/>
</dbReference>
<evidence type="ECO:0000256" key="8">
    <source>
        <dbReference type="ARBA" id="ARBA00023006"/>
    </source>
</evidence>
<name>A0A6A6WN73_9PEZI</name>
<dbReference type="GO" id="GO:0000422">
    <property type="term" value="P:autophagy of mitochondrion"/>
    <property type="evidence" value="ECO:0007669"/>
    <property type="project" value="TreeGrafter"/>
</dbReference>
<evidence type="ECO:0000256" key="7">
    <source>
        <dbReference type="ARBA" id="ARBA00022927"/>
    </source>
</evidence>
<evidence type="ECO:0000256" key="5">
    <source>
        <dbReference type="ARBA" id="ARBA00022490"/>
    </source>
</evidence>
<evidence type="ECO:0000256" key="6">
    <source>
        <dbReference type="ARBA" id="ARBA00022786"/>
    </source>
</evidence>
<dbReference type="GO" id="GO:0015031">
    <property type="term" value="P:protein transport"/>
    <property type="evidence" value="ECO:0007669"/>
    <property type="project" value="UniProtKB-KW"/>
</dbReference>